<protein>
    <submittedName>
        <fullName evidence="1">Uncharacterized protein</fullName>
    </submittedName>
</protein>
<dbReference type="Gene3D" id="2.60.40.1360">
    <property type="match status" value="1"/>
</dbReference>
<dbReference type="SUPFAM" id="SSF74650">
    <property type="entry name" value="Galactose mutarotase-like"/>
    <property type="match status" value="1"/>
</dbReference>
<sequence>MLINVHLLTFGQLGPKQSLVRLEHYFELNEDATYSHRVTFDLQLLFKSQGTIGELLELTLDANLALADLKRLDWLTGDNESSHVDMP</sequence>
<organism evidence="1 3">
    <name type="scientific">Didymodactylos carnosus</name>
    <dbReference type="NCBI Taxonomy" id="1234261"/>
    <lineage>
        <taxon>Eukaryota</taxon>
        <taxon>Metazoa</taxon>
        <taxon>Spiralia</taxon>
        <taxon>Gnathifera</taxon>
        <taxon>Rotifera</taxon>
        <taxon>Eurotatoria</taxon>
        <taxon>Bdelloidea</taxon>
        <taxon>Philodinida</taxon>
        <taxon>Philodinidae</taxon>
        <taxon>Didymodactylos</taxon>
    </lineage>
</organism>
<dbReference type="EMBL" id="CAJNOQ010037660">
    <property type="protein sequence ID" value="CAF1609132.1"/>
    <property type="molecule type" value="Genomic_DNA"/>
</dbReference>
<dbReference type="Proteomes" id="UP000681722">
    <property type="component" value="Unassembled WGS sequence"/>
</dbReference>
<comment type="caution">
    <text evidence="1">The sequence shown here is derived from an EMBL/GenBank/DDBJ whole genome shotgun (WGS) entry which is preliminary data.</text>
</comment>
<dbReference type="OrthoDB" id="2016903at2759"/>
<dbReference type="Proteomes" id="UP000663829">
    <property type="component" value="Unassembled WGS sequence"/>
</dbReference>
<feature type="non-terminal residue" evidence="1">
    <location>
        <position position="87"/>
    </location>
</feature>
<evidence type="ECO:0000313" key="1">
    <source>
        <dbReference type="EMBL" id="CAF1609132.1"/>
    </source>
</evidence>
<dbReference type="InterPro" id="IPR011013">
    <property type="entry name" value="Gal_mutarotase_sf_dom"/>
</dbReference>
<dbReference type="GO" id="GO:0030246">
    <property type="term" value="F:carbohydrate binding"/>
    <property type="evidence" value="ECO:0007669"/>
    <property type="project" value="InterPro"/>
</dbReference>
<keyword evidence="3" id="KW-1185">Reference proteome</keyword>
<dbReference type="AlphaFoldDB" id="A0A816BF07"/>
<evidence type="ECO:0000313" key="2">
    <source>
        <dbReference type="EMBL" id="CAF4491154.1"/>
    </source>
</evidence>
<reference evidence="1" key="1">
    <citation type="submission" date="2021-02" db="EMBL/GenBank/DDBJ databases">
        <authorList>
            <person name="Nowell W R."/>
        </authorList>
    </citation>
    <scope>NUCLEOTIDE SEQUENCE</scope>
</reference>
<accession>A0A816BF07</accession>
<gene>
    <name evidence="1" type="ORF">GPM918_LOCUS42969</name>
    <name evidence="2" type="ORF">SRO942_LOCUS44339</name>
</gene>
<name>A0A816BF07_9BILA</name>
<proteinExistence type="predicted"/>
<evidence type="ECO:0000313" key="3">
    <source>
        <dbReference type="Proteomes" id="UP000663829"/>
    </source>
</evidence>
<dbReference type="EMBL" id="CAJOBC010104352">
    <property type="protein sequence ID" value="CAF4491154.1"/>
    <property type="molecule type" value="Genomic_DNA"/>
</dbReference>
<dbReference type="GO" id="GO:0003824">
    <property type="term" value="F:catalytic activity"/>
    <property type="evidence" value="ECO:0007669"/>
    <property type="project" value="InterPro"/>
</dbReference>
<dbReference type="GO" id="GO:0005975">
    <property type="term" value="P:carbohydrate metabolic process"/>
    <property type="evidence" value="ECO:0007669"/>
    <property type="project" value="InterPro"/>
</dbReference>